<organism evidence="10 11">
    <name type="scientific">Phaeosphaeria nodorum (strain SN15 / ATCC MYA-4574 / FGSC 10173)</name>
    <name type="common">Glume blotch fungus</name>
    <name type="synonym">Parastagonospora nodorum</name>
    <dbReference type="NCBI Taxonomy" id="321614"/>
    <lineage>
        <taxon>Eukaryota</taxon>
        <taxon>Fungi</taxon>
        <taxon>Dikarya</taxon>
        <taxon>Ascomycota</taxon>
        <taxon>Pezizomycotina</taxon>
        <taxon>Dothideomycetes</taxon>
        <taxon>Pleosporomycetidae</taxon>
        <taxon>Pleosporales</taxon>
        <taxon>Pleosporineae</taxon>
        <taxon>Phaeosphaeriaceae</taxon>
        <taxon>Parastagonospora</taxon>
    </lineage>
</organism>
<dbReference type="GO" id="GO:0008270">
    <property type="term" value="F:zinc ion binding"/>
    <property type="evidence" value="ECO:0007669"/>
    <property type="project" value="UniProtKB-KW"/>
</dbReference>
<feature type="compositionally biased region" description="Polar residues" evidence="8">
    <location>
        <begin position="310"/>
        <end position="321"/>
    </location>
</feature>
<dbReference type="SUPFAM" id="SSF57667">
    <property type="entry name" value="beta-beta-alpha zinc fingers"/>
    <property type="match status" value="1"/>
</dbReference>
<dbReference type="PROSITE" id="PS50157">
    <property type="entry name" value="ZINC_FINGER_C2H2_2"/>
    <property type="match status" value="2"/>
</dbReference>
<gene>
    <name evidence="10" type="ORF">JI435_057730</name>
</gene>
<dbReference type="InterPro" id="IPR007219">
    <property type="entry name" value="XnlR_reg_dom"/>
</dbReference>
<feature type="domain" description="C2H2-type" evidence="9">
    <location>
        <begin position="140"/>
        <end position="169"/>
    </location>
</feature>
<feature type="compositionally biased region" description="Low complexity" evidence="8">
    <location>
        <begin position="188"/>
        <end position="202"/>
    </location>
</feature>
<dbReference type="Pfam" id="PF00096">
    <property type="entry name" value="zf-C2H2"/>
    <property type="match status" value="1"/>
</dbReference>
<feature type="compositionally biased region" description="Low complexity" evidence="8">
    <location>
        <begin position="40"/>
        <end position="51"/>
    </location>
</feature>
<dbReference type="Gene3D" id="3.30.160.60">
    <property type="entry name" value="Classic Zinc Finger"/>
    <property type="match status" value="1"/>
</dbReference>
<accession>A0A7U2F018</accession>
<evidence type="ECO:0000256" key="6">
    <source>
        <dbReference type="ARBA" id="ARBA00023242"/>
    </source>
</evidence>
<comment type="subcellular location">
    <subcellularLocation>
        <location evidence="1">Nucleus</location>
    </subcellularLocation>
</comment>
<evidence type="ECO:0000256" key="3">
    <source>
        <dbReference type="ARBA" id="ARBA00022737"/>
    </source>
</evidence>
<dbReference type="PROSITE" id="PS00028">
    <property type="entry name" value="ZINC_FINGER_C2H2_1"/>
    <property type="match status" value="1"/>
</dbReference>
<feature type="compositionally biased region" description="Polar residues" evidence="8">
    <location>
        <begin position="167"/>
        <end position="187"/>
    </location>
</feature>
<feature type="compositionally biased region" description="Polar residues" evidence="8">
    <location>
        <begin position="1"/>
        <end position="10"/>
    </location>
</feature>
<keyword evidence="4 7" id="KW-0863">Zinc-finger</keyword>
<dbReference type="CDD" id="cd12148">
    <property type="entry name" value="fungal_TF_MHR"/>
    <property type="match status" value="1"/>
</dbReference>
<keyword evidence="11" id="KW-1185">Reference proteome</keyword>
<dbReference type="GO" id="GO:0000981">
    <property type="term" value="F:DNA-binding transcription factor activity, RNA polymerase II-specific"/>
    <property type="evidence" value="ECO:0007669"/>
    <property type="project" value="InterPro"/>
</dbReference>
<feature type="compositionally biased region" description="Polar residues" evidence="8">
    <location>
        <begin position="289"/>
        <end position="301"/>
    </location>
</feature>
<dbReference type="InterPro" id="IPR013087">
    <property type="entry name" value="Znf_C2H2_type"/>
</dbReference>
<dbReference type="EMBL" id="CP069028">
    <property type="protein sequence ID" value="QRC96137.1"/>
    <property type="molecule type" value="Genomic_DNA"/>
</dbReference>
<dbReference type="OrthoDB" id="6077919at2759"/>
<feature type="region of interest" description="Disordered" evidence="8">
    <location>
        <begin position="1"/>
        <end position="108"/>
    </location>
</feature>
<dbReference type="VEuPathDB" id="FungiDB:JI435_057730"/>
<dbReference type="GO" id="GO:0000978">
    <property type="term" value="F:RNA polymerase II cis-regulatory region sequence-specific DNA binding"/>
    <property type="evidence" value="ECO:0007669"/>
    <property type="project" value="InterPro"/>
</dbReference>
<evidence type="ECO:0000313" key="10">
    <source>
        <dbReference type="EMBL" id="QRC96137.1"/>
    </source>
</evidence>
<evidence type="ECO:0000256" key="1">
    <source>
        <dbReference type="ARBA" id="ARBA00004123"/>
    </source>
</evidence>
<dbReference type="GO" id="GO:0006351">
    <property type="term" value="P:DNA-templated transcription"/>
    <property type="evidence" value="ECO:0007669"/>
    <property type="project" value="InterPro"/>
</dbReference>
<feature type="region of interest" description="Disordered" evidence="8">
    <location>
        <begin position="251"/>
        <end position="275"/>
    </location>
</feature>
<dbReference type="Pfam" id="PF04082">
    <property type="entry name" value="Fungal_trans"/>
    <property type="match status" value="1"/>
</dbReference>
<keyword evidence="6" id="KW-0539">Nucleus</keyword>
<keyword evidence="2" id="KW-0479">Metal-binding</keyword>
<feature type="region of interest" description="Disordered" evidence="8">
    <location>
        <begin position="161"/>
        <end position="229"/>
    </location>
</feature>
<feature type="region of interest" description="Disordered" evidence="8">
    <location>
        <begin position="289"/>
        <end position="321"/>
    </location>
</feature>
<evidence type="ECO:0000256" key="2">
    <source>
        <dbReference type="ARBA" id="ARBA00022723"/>
    </source>
</evidence>
<proteinExistence type="predicted"/>
<protein>
    <recommendedName>
        <fullName evidence="9">C2H2-type domain-containing protein</fullName>
    </recommendedName>
</protein>
<dbReference type="InterPro" id="IPR051059">
    <property type="entry name" value="VerF-like"/>
</dbReference>
<evidence type="ECO:0000256" key="4">
    <source>
        <dbReference type="ARBA" id="ARBA00022771"/>
    </source>
</evidence>
<feature type="compositionally biased region" description="Polar residues" evidence="8">
    <location>
        <begin position="205"/>
        <end position="229"/>
    </location>
</feature>
<keyword evidence="3" id="KW-0677">Repeat</keyword>
<dbReference type="GO" id="GO:0005634">
    <property type="term" value="C:nucleus"/>
    <property type="evidence" value="ECO:0007669"/>
    <property type="project" value="UniProtKB-SubCell"/>
</dbReference>
<evidence type="ECO:0000256" key="8">
    <source>
        <dbReference type="SAM" id="MobiDB-lite"/>
    </source>
</evidence>
<evidence type="ECO:0000256" key="7">
    <source>
        <dbReference type="PROSITE-ProRule" id="PRU00042"/>
    </source>
</evidence>
<dbReference type="PANTHER" id="PTHR40626:SF30">
    <property type="entry name" value="FINGER DOMAIN PROTEIN, PUTATIVE (AFU_ORTHOLOGUE AFUA_4G13600)-RELATED"/>
    <property type="match status" value="1"/>
</dbReference>
<feature type="domain" description="C2H2-type" evidence="9">
    <location>
        <begin position="110"/>
        <end position="139"/>
    </location>
</feature>
<dbReference type="PANTHER" id="PTHR40626">
    <property type="entry name" value="MIP31509P"/>
    <property type="match status" value="1"/>
</dbReference>
<dbReference type="SMART" id="SM00355">
    <property type="entry name" value="ZnF_C2H2"/>
    <property type="match status" value="2"/>
</dbReference>
<dbReference type="AlphaFoldDB" id="A0A7U2F018"/>
<sequence>MSEPTETSARSLALTIKQEQHQGDTTINSPSPSDSKHPKSSQSSDDCSQTSAPMSPHPRLGTTTKTPSGPHVGSSRPRPQSTTRPTKMLSQAQSVHYTRTGRVSKAKKGLKVHNCECGRAYTRAEHLRRHQKNHAQEDALSCDYANCSKVFYRPDLLQRHQERHNDPAQSSHQDGYNSAGSPGSSQFSAPTTVPASAATIASDPPHSTSLYASPRQHPSTITSSPKHNAQFASRSFAPVAMTVDGMSTSAGWGEQFGQSPAYSSSDDYASPHPGQGDYGNLFSNLSWSHSGSRTRTPSNASLHDPWGPYTPQSPSSSVSTMPYTCPPVPSLAYMTTSYPVSSYGILATSDPTADFEQFGSKTMMRRDMDEAGMLFQDQTYGMGQLAHTYPFEQYLNNYWRHFHPTFPVIHQPTFGSMEPSPMLYAAMIAIDGQYSNDTSTKHNARKLHDTCVKLLEKRKHESIAEPDRLCDYQAVFLVEVLSQYRARRAAKTLSPRFGTLYQKAAEECTRVSPELTSIVLSLEQPENVVFGNWMRWVERAVWQRLLTSCYVLESQQAMFLAREPHESLFRQEGVDLPFPAHSLVWDATTLDDWAVAIQQHASSPQRVFEVTQVPVLVPCDPFQSSILIAVFYNRSEIASPYINAPVTEDIDHILDPSFTTKQRLLTAKLLQVTPIRALLAVSGESWILFEKVPSQQAQIIFKTTLRAWINQIWSAPEGASPTVSSKEAVRLAIQILHMALEEQPEDSELNMGSDMGVYFAALVLWAATTAGSSRKSVSRQVVHHMPYRHHSQPTSFINHESMLVSAKPHPLTRSFPLPNAGGMQMSLPSTMPSEPPSPTRHDSLSASTLLSYDQITFNTLSFLSAMPELVSPPHSSLDLDVLQSGCVSMLLWAKLQLRGTFLEGQTGMAMWAGAPEDSLGELLNSVVGSLERILNGGWTRWGI</sequence>
<keyword evidence="5" id="KW-0862">Zinc</keyword>
<feature type="compositionally biased region" description="Low complexity" evidence="8">
    <location>
        <begin position="259"/>
        <end position="271"/>
    </location>
</feature>
<dbReference type="Proteomes" id="UP000663193">
    <property type="component" value="Chromosome 6"/>
</dbReference>
<evidence type="ECO:0000256" key="5">
    <source>
        <dbReference type="ARBA" id="ARBA00022833"/>
    </source>
</evidence>
<dbReference type="InterPro" id="IPR036236">
    <property type="entry name" value="Znf_C2H2_sf"/>
</dbReference>
<feature type="compositionally biased region" description="Polar residues" evidence="8">
    <location>
        <begin position="77"/>
        <end position="97"/>
    </location>
</feature>
<evidence type="ECO:0000313" key="11">
    <source>
        <dbReference type="Proteomes" id="UP000663193"/>
    </source>
</evidence>
<evidence type="ECO:0000259" key="9">
    <source>
        <dbReference type="PROSITE" id="PS50157"/>
    </source>
</evidence>
<reference evidence="11" key="1">
    <citation type="journal article" date="2021" name="BMC Genomics">
        <title>Chromosome-level genome assembly and manually-curated proteome of model necrotroph Parastagonospora nodorum Sn15 reveals a genome-wide trove of candidate effector homologs, and redundancy of virulence-related functions within an accessory chromosome.</title>
        <authorList>
            <person name="Bertazzoni S."/>
            <person name="Jones D.A.B."/>
            <person name="Phan H.T."/>
            <person name="Tan K.-C."/>
            <person name="Hane J.K."/>
        </authorList>
    </citation>
    <scope>NUCLEOTIDE SEQUENCE [LARGE SCALE GENOMIC DNA]</scope>
    <source>
        <strain evidence="11">SN15 / ATCC MYA-4574 / FGSC 10173)</strain>
    </source>
</reference>
<name>A0A7U2F018_PHANO</name>